<evidence type="ECO:0000313" key="3">
    <source>
        <dbReference type="EMBL" id="MCM5679275.1"/>
    </source>
</evidence>
<feature type="domain" description="Choice-of-anchor I" evidence="2">
    <location>
        <begin position="57"/>
        <end position="528"/>
    </location>
</feature>
<protein>
    <submittedName>
        <fullName evidence="3">Choice-of-anchor I family protein</fullName>
    </submittedName>
</protein>
<dbReference type="Gene3D" id="2.130.10.10">
    <property type="entry name" value="YVTN repeat-like/Quinoprotein amine dehydrogenase"/>
    <property type="match status" value="1"/>
</dbReference>
<dbReference type="InterPro" id="IPR052956">
    <property type="entry name" value="Mesenchyme-surface_protein"/>
</dbReference>
<dbReference type="NCBIfam" id="NF038117">
    <property type="entry name" value="choice_anch_I"/>
    <property type="match status" value="1"/>
</dbReference>
<evidence type="ECO:0000259" key="2">
    <source>
        <dbReference type="Pfam" id="PF22494"/>
    </source>
</evidence>
<proteinExistence type="predicted"/>
<keyword evidence="4" id="KW-1185">Reference proteome</keyword>
<dbReference type="PANTHER" id="PTHR46928:SF1">
    <property type="entry name" value="MESENCHYME-SPECIFIC CELL SURFACE GLYCOPROTEIN"/>
    <property type="match status" value="1"/>
</dbReference>
<reference evidence="3" key="1">
    <citation type="submission" date="2022-05" db="EMBL/GenBank/DDBJ databases">
        <title>Schlegelella sp. nov., isolated from mangrove soil.</title>
        <authorList>
            <person name="Liu Y."/>
            <person name="Ge X."/>
            <person name="Liu W."/>
        </authorList>
    </citation>
    <scope>NUCLEOTIDE SEQUENCE</scope>
    <source>
        <strain evidence="3">S2-27</strain>
    </source>
</reference>
<evidence type="ECO:0000313" key="4">
    <source>
        <dbReference type="Proteomes" id="UP001165541"/>
    </source>
</evidence>
<feature type="chain" id="PRO_5046900147" evidence="1">
    <location>
        <begin position="23"/>
        <end position="532"/>
    </location>
</feature>
<dbReference type="PANTHER" id="PTHR46928">
    <property type="entry name" value="MESENCHYME-SPECIFIC CELL SURFACE GLYCOPROTEIN"/>
    <property type="match status" value="1"/>
</dbReference>
<accession>A0ABT0YKP3</accession>
<dbReference type="SUPFAM" id="SSF50969">
    <property type="entry name" value="YVTN repeat-like/Quinoprotein amine dehydrogenase"/>
    <property type="match status" value="1"/>
</dbReference>
<dbReference type="InterPro" id="IPR011044">
    <property type="entry name" value="Quino_amine_DH_bsu"/>
</dbReference>
<dbReference type="InterPro" id="IPR015943">
    <property type="entry name" value="WD40/YVTN_repeat-like_dom_sf"/>
</dbReference>
<evidence type="ECO:0000256" key="1">
    <source>
        <dbReference type="SAM" id="SignalP"/>
    </source>
</evidence>
<keyword evidence="1" id="KW-0732">Signal</keyword>
<dbReference type="Proteomes" id="UP001165541">
    <property type="component" value="Unassembled WGS sequence"/>
</dbReference>
<dbReference type="RefSeq" id="WP_251777471.1">
    <property type="nucleotide sequence ID" value="NZ_JAMKFE010000003.1"/>
</dbReference>
<feature type="signal peptide" evidence="1">
    <location>
        <begin position="1"/>
        <end position="22"/>
    </location>
</feature>
<sequence>MNTTWKRWGAGCLTLVMTAALLACGGGGDDDDDAGEATPTALALSELGRYTSPQGETAAEIPAYDAASRRVFVVNGALGSLDVLDLSDPAAPALVQTLGVDAVGAGLGGINSVAVRGGIVAVAIEAADKQQPGTVAFLRASDLALLGQVQVGALPDMVVFSADGRTALVANEGEPNADYSVDPEGSISVIDASDPAAPVARTAGFAAFNGQLDALRAAGVRIYGPGATVAQDVEPEYIAVSSDGKTAWVTLQENNALAIVDVESATVQSIEPLGYKDHRVAGNGLDPSDRDAGVDIRAWPLLGMYQPDAIAAFRVGGQTYLVTANEGDAREYDTFAEETRVKDLTLDPAVFTDALCGGPCADDDRLGRLNVTAALGAGADGHTALYAFGARSFSIWDAAGTLVYDSGDDLEQRTRALPNVLFNAGNDENALDNRSDNKGPEPEGVAVARFGAKTYAFIGLERVGGVAVYDISTPAAPVFATYLNTRDGDAGDLGPEGLVVVPAADSPNGKPLLIVGHEVSGTTAVYQIDLAY</sequence>
<dbReference type="InterPro" id="IPR055188">
    <property type="entry name" value="Choice_anch_I"/>
</dbReference>
<gene>
    <name evidence="3" type="ORF">M8A51_06990</name>
</gene>
<name>A0ABT0YKP3_9BURK</name>
<dbReference type="EMBL" id="JAMKFE010000003">
    <property type="protein sequence ID" value="MCM5679275.1"/>
    <property type="molecule type" value="Genomic_DNA"/>
</dbReference>
<dbReference type="Pfam" id="PF22494">
    <property type="entry name" value="choice_anch_I"/>
    <property type="match status" value="1"/>
</dbReference>
<dbReference type="PROSITE" id="PS51257">
    <property type="entry name" value="PROKAR_LIPOPROTEIN"/>
    <property type="match status" value="1"/>
</dbReference>
<organism evidence="3 4">
    <name type="scientific">Caldimonas mangrovi</name>
    <dbReference type="NCBI Taxonomy" id="2944811"/>
    <lineage>
        <taxon>Bacteria</taxon>
        <taxon>Pseudomonadati</taxon>
        <taxon>Pseudomonadota</taxon>
        <taxon>Betaproteobacteria</taxon>
        <taxon>Burkholderiales</taxon>
        <taxon>Sphaerotilaceae</taxon>
        <taxon>Caldimonas</taxon>
    </lineage>
</organism>
<comment type="caution">
    <text evidence="3">The sequence shown here is derived from an EMBL/GenBank/DDBJ whole genome shotgun (WGS) entry which is preliminary data.</text>
</comment>